<comment type="caution">
    <text evidence="8">The sequence shown here is derived from an EMBL/GenBank/DDBJ whole genome shotgun (WGS) entry which is preliminary data.</text>
</comment>
<keyword evidence="6 7" id="KW-0472">Membrane</keyword>
<dbReference type="Pfam" id="PF00860">
    <property type="entry name" value="Xan_ur_permease"/>
    <property type="match status" value="1"/>
</dbReference>
<feature type="transmembrane region" description="Helical" evidence="7">
    <location>
        <begin position="201"/>
        <end position="223"/>
    </location>
</feature>
<feature type="transmembrane region" description="Helical" evidence="7">
    <location>
        <begin position="398"/>
        <end position="418"/>
    </location>
</feature>
<name>A0A4R8VLE3_9MICO</name>
<sequence>MSSTESPTQAASPQPASRSLKARVDSYFEITSRGSTWSREFRGGVVTFVTMAYIVILNPLILGGFSADQAAVDVEGGWLPNEQVAAVTALTAGVMTILFGVIARLPYGFAAGLGINSFLAVSVVGQVTWAEAMGLVVINGLIIVLLASTGLRELIFNAIPRPLKIAITVGIGLFIAFIGLVDSGFVRASGANSPPVQLGDAGSIATLPTAVFVIGLIIMGVLLARKVKAALLIGIVATTIVAVILEAIFKVGPSFGTNPAGWNLNAPVLPTSVVAVPDLGLIGEVSFGAFERIGMLAAVMLVFTLVFTNFFDAMGTMTGLASEAGLADKDGKFPRLKSALIVEGIGAVAGGASSASSNTVFIESGAGIGEGARTGVANVITGILFLAAMFFTPLTQIVPLEVAAAALVIVGALMVSQIRHLDFTEFSSTLPIFLTIIVMPLTYSIANGIGAGFISWVLVRSLSGKAREISPLLWVVAVGFVLYFVRGPVELLIG</sequence>
<feature type="transmembrane region" description="Helical" evidence="7">
    <location>
        <begin position="374"/>
        <end position="391"/>
    </location>
</feature>
<dbReference type="GO" id="GO:0012505">
    <property type="term" value="C:endomembrane system"/>
    <property type="evidence" value="ECO:0007669"/>
    <property type="project" value="UniProtKB-SubCell"/>
</dbReference>
<gene>
    <name evidence="8" type="ORF">E3O11_11470</name>
</gene>
<evidence type="ECO:0000256" key="5">
    <source>
        <dbReference type="ARBA" id="ARBA00022989"/>
    </source>
</evidence>
<dbReference type="PANTHER" id="PTHR43337:SF1">
    <property type="entry name" value="XANTHINE_URACIL PERMEASE C887.17-RELATED"/>
    <property type="match status" value="1"/>
</dbReference>
<evidence type="ECO:0000256" key="4">
    <source>
        <dbReference type="ARBA" id="ARBA00022692"/>
    </source>
</evidence>
<feature type="transmembrane region" description="Helical" evidence="7">
    <location>
        <begin position="471"/>
        <end position="489"/>
    </location>
</feature>
<evidence type="ECO:0000256" key="6">
    <source>
        <dbReference type="ARBA" id="ARBA00023136"/>
    </source>
</evidence>
<dbReference type="GO" id="GO:0005886">
    <property type="term" value="C:plasma membrane"/>
    <property type="evidence" value="ECO:0007669"/>
    <property type="project" value="TreeGrafter"/>
</dbReference>
<feature type="transmembrane region" description="Helical" evidence="7">
    <location>
        <begin position="430"/>
        <end position="459"/>
    </location>
</feature>
<evidence type="ECO:0000256" key="2">
    <source>
        <dbReference type="ARBA" id="ARBA00005697"/>
    </source>
</evidence>
<protein>
    <submittedName>
        <fullName evidence="8">NCS2 family permease</fullName>
    </submittedName>
</protein>
<dbReference type="GO" id="GO:0005345">
    <property type="term" value="F:purine nucleobase transmembrane transporter activity"/>
    <property type="evidence" value="ECO:0007669"/>
    <property type="project" value="TreeGrafter"/>
</dbReference>
<feature type="transmembrane region" description="Helical" evidence="7">
    <location>
        <begin position="133"/>
        <end position="151"/>
    </location>
</feature>
<dbReference type="InterPro" id="IPR006043">
    <property type="entry name" value="NCS2"/>
</dbReference>
<proteinExistence type="inferred from homology"/>
<evidence type="ECO:0000256" key="3">
    <source>
        <dbReference type="ARBA" id="ARBA00022448"/>
    </source>
</evidence>
<dbReference type="AlphaFoldDB" id="A0A4R8VLE3"/>
<reference evidence="8 9" key="1">
    <citation type="submission" date="2019-03" db="EMBL/GenBank/DDBJ databases">
        <title>Genomics of glacier-inhabiting Cryobacterium strains.</title>
        <authorList>
            <person name="Liu Q."/>
            <person name="Xin Y.-H."/>
        </authorList>
    </citation>
    <scope>NUCLEOTIDE SEQUENCE [LARGE SCALE GENOMIC DNA]</scope>
    <source>
        <strain evidence="8 9">Hh34</strain>
    </source>
</reference>
<feature type="transmembrane region" description="Helical" evidence="7">
    <location>
        <begin position="293"/>
        <end position="311"/>
    </location>
</feature>
<keyword evidence="4 7" id="KW-0812">Transmembrane</keyword>
<feature type="transmembrane region" description="Helical" evidence="7">
    <location>
        <begin position="84"/>
        <end position="102"/>
    </location>
</feature>
<feature type="transmembrane region" description="Helical" evidence="7">
    <location>
        <begin position="339"/>
        <end position="362"/>
    </location>
</feature>
<feature type="transmembrane region" description="Helical" evidence="7">
    <location>
        <begin position="163"/>
        <end position="181"/>
    </location>
</feature>
<evidence type="ECO:0000313" key="8">
    <source>
        <dbReference type="EMBL" id="TFB83444.1"/>
    </source>
</evidence>
<organism evidence="8 9">
    <name type="scientific">Cryobacterium levicorallinum</name>
    <dbReference type="NCBI Taxonomy" id="995038"/>
    <lineage>
        <taxon>Bacteria</taxon>
        <taxon>Bacillati</taxon>
        <taxon>Actinomycetota</taxon>
        <taxon>Actinomycetes</taxon>
        <taxon>Micrococcales</taxon>
        <taxon>Microbacteriaceae</taxon>
        <taxon>Cryobacterium</taxon>
    </lineage>
</organism>
<evidence type="ECO:0000313" key="9">
    <source>
        <dbReference type="Proteomes" id="UP000297963"/>
    </source>
</evidence>
<comment type="similarity">
    <text evidence="2">Belongs to the nucleobase:cation symporter-2 (NCS2) (TC 2.A.40) family. Azg-like subfamily.</text>
</comment>
<feature type="transmembrane region" description="Helical" evidence="7">
    <location>
        <begin position="230"/>
        <end position="249"/>
    </location>
</feature>
<comment type="subcellular location">
    <subcellularLocation>
        <location evidence="1">Endomembrane system</location>
        <topology evidence="1">Multi-pass membrane protein</topology>
    </subcellularLocation>
</comment>
<evidence type="ECO:0000256" key="1">
    <source>
        <dbReference type="ARBA" id="ARBA00004127"/>
    </source>
</evidence>
<evidence type="ECO:0000256" key="7">
    <source>
        <dbReference type="SAM" id="Phobius"/>
    </source>
</evidence>
<dbReference type="PANTHER" id="PTHR43337">
    <property type="entry name" value="XANTHINE/URACIL PERMEASE C887.17-RELATED"/>
    <property type="match status" value="1"/>
</dbReference>
<keyword evidence="5 7" id="KW-1133">Transmembrane helix</keyword>
<accession>A0A4R8VLE3</accession>
<dbReference type="RefSeq" id="WP_092450004.1">
    <property type="nucleotide sequence ID" value="NZ_BKAC01000007.1"/>
</dbReference>
<dbReference type="EMBL" id="SOFE01000022">
    <property type="protein sequence ID" value="TFB83444.1"/>
    <property type="molecule type" value="Genomic_DNA"/>
</dbReference>
<feature type="transmembrane region" description="Helical" evidence="7">
    <location>
        <begin position="43"/>
        <end position="64"/>
    </location>
</feature>
<dbReference type="Proteomes" id="UP000297963">
    <property type="component" value="Unassembled WGS sequence"/>
</dbReference>
<dbReference type="InterPro" id="IPR045018">
    <property type="entry name" value="Azg-like"/>
</dbReference>
<keyword evidence="3" id="KW-0813">Transport</keyword>
<feature type="transmembrane region" description="Helical" evidence="7">
    <location>
        <begin position="109"/>
        <end position="127"/>
    </location>
</feature>